<evidence type="ECO:0000313" key="3">
    <source>
        <dbReference type="EMBL" id="VUG17892.1"/>
    </source>
</evidence>
<reference evidence="3 4" key="1">
    <citation type="submission" date="2019-07" db="EMBL/GenBank/DDBJ databases">
        <authorList>
            <person name="Friedrich A."/>
            <person name="Schacherer J."/>
        </authorList>
    </citation>
    <scope>NUCLEOTIDE SEQUENCE [LARGE SCALE GENOMIC DNA]</scope>
</reference>
<dbReference type="EMBL" id="CABFWN010000002">
    <property type="protein sequence ID" value="VUG17892.1"/>
    <property type="molecule type" value="Genomic_DNA"/>
</dbReference>
<keyword evidence="1" id="KW-0802">TPR repeat</keyword>
<evidence type="ECO:0000256" key="1">
    <source>
        <dbReference type="PROSITE-ProRule" id="PRU00339"/>
    </source>
</evidence>
<dbReference type="PANTHER" id="PTHR10678">
    <property type="entry name" value="26S PROTEASOME NON-ATPASE REGULATORY SUBUNIT 11/COP9 SIGNALOSOME COMPLEX SUBUNIT 2"/>
    <property type="match status" value="1"/>
</dbReference>
<dbReference type="AlphaFoldDB" id="A0A7D9D0G1"/>
<feature type="region of interest" description="Disordered" evidence="2">
    <location>
        <begin position="753"/>
        <end position="806"/>
    </location>
</feature>
<gene>
    <name evidence="3" type="ORF">DEBR0S2_18646G</name>
</gene>
<accession>A0A7D9D0G1</accession>
<keyword evidence="4" id="KW-1185">Reference proteome</keyword>
<evidence type="ECO:0000313" key="4">
    <source>
        <dbReference type="Proteomes" id="UP000478008"/>
    </source>
</evidence>
<name>A0A7D9D0G1_DEKBR</name>
<feature type="region of interest" description="Disordered" evidence="2">
    <location>
        <begin position="1"/>
        <end position="53"/>
    </location>
</feature>
<dbReference type="Gene3D" id="1.25.40.570">
    <property type="match status" value="1"/>
</dbReference>
<protein>
    <submittedName>
        <fullName evidence="3">DEBR0S2_18646g1_1</fullName>
    </submittedName>
</protein>
<organism evidence="3 4">
    <name type="scientific">Dekkera bruxellensis</name>
    <name type="common">Brettanomyces custersii</name>
    <dbReference type="NCBI Taxonomy" id="5007"/>
    <lineage>
        <taxon>Eukaryota</taxon>
        <taxon>Fungi</taxon>
        <taxon>Dikarya</taxon>
        <taxon>Ascomycota</taxon>
        <taxon>Saccharomycotina</taxon>
        <taxon>Pichiomycetes</taxon>
        <taxon>Pichiales</taxon>
        <taxon>Pichiaceae</taxon>
        <taxon>Brettanomyces</taxon>
    </lineage>
</organism>
<sequence>MSDWEDDIYDDENEEEFSFEEDDSDNEMEDDTQAENVDDVNGNESNSGDGNTEKLDLESLYFTGKMYKEDENYTAALDSFKKLIDLRYDSHYSGNIFIFKAVKQAIKVYEELGENDSILSFLSIFFELVDTVEKAYGDSSMTKLLYRYDRSSNIAPVILQKIYQLFIDHVSNKKLPNTKEHKILIRASLYLANTFVLQGNFDKASALLSKLEKTVGTCATSLKDAFLMDIIASEMALTVRHRFDLDELIRLSGMVEYTKSAIPQSRIIGTIKESSGIIHMYDTEYNEANVCFQDSFKAFNECGDNHRTAVLVKFIISNILSESEINPFKSNDFQGFLSEQRIRILMELYKVVHEVNIDRYLCIVSHDPFKTIVCESVFLSRFIPEITALIKVNYILKYIRAFSSISIVKLCNKLHVSEKELQLLLLHLNSKGLLKGIKIDWISKFIIKDDKSENVILEKSFDEFTLLQNILNVNEVTIDPEKLISEIDEYKQKIWNYDGNFPLNSSPFELCFSKNGEDFEVNMSHTASDICRDSMITNLTAIPKGIKGNDGNSKTSSGKSYTLETSEATNKKKKLFKLYNDLCVPKGLLQRESLLSKLFVRSLRCDHTKEFQSKEELLTILKSYLGYIRSAIPISAEPKVDHIENIKLKKKQEEYQVLNQENVGESFSRNDATAIDHNIPEVLQSSIMQQMSVTKARSREQDSSKLDLTHLSEQDLRTLKLKMLFEISSNIDAYRIDSLLTSKRGLHIALFDGIPTGSNSEPMSSDSRSISLPYSQNNISKMDTESMESESGDALSDKDDNNRNHL</sequence>
<evidence type="ECO:0000256" key="2">
    <source>
        <dbReference type="SAM" id="MobiDB-lite"/>
    </source>
</evidence>
<feature type="compositionally biased region" description="Basic and acidic residues" evidence="2">
    <location>
        <begin position="795"/>
        <end position="806"/>
    </location>
</feature>
<feature type="compositionally biased region" description="Polar residues" evidence="2">
    <location>
        <begin position="756"/>
        <end position="781"/>
    </location>
</feature>
<dbReference type="SMART" id="SM00753">
    <property type="entry name" value="PAM"/>
    <property type="match status" value="1"/>
</dbReference>
<feature type="compositionally biased region" description="Acidic residues" evidence="2">
    <location>
        <begin position="1"/>
        <end position="38"/>
    </location>
</feature>
<dbReference type="InterPro" id="IPR019734">
    <property type="entry name" value="TPR_rpt"/>
</dbReference>
<feature type="repeat" description="TPR" evidence="1">
    <location>
        <begin position="57"/>
        <end position="90"/>
    </location>
</feature>
<dbReference type="Proteomes" id="UP000478008">
    <property type="component" value="Unassembled WGS sequence"/>
</dbReference>
<proteinExistence type="predicted"/>
<dbReference type="PROSITE" id="PS50005">
    <property type="entry name" value="TPR"/>
    <property type="match status" value="1"/>
</dbReference>
<dbReference type="InterPro" id="IPR050871">
    <property type="entry name" value="26S_Proteasome/COP9_Components"/>
</dbReference>